<dbReference type="Pfam" id="PF00931">
    <property type="entry name" value="NB-ARC"/>
    <property type="match status" value="1"/>
</dbReference>
<keyword evidence="3" id="KW-1185">Reference proteome</keyword>
<dbReference type="OrthoDB" id="2975936at2759"/>
<dbReference type="EMBL" id="CACTIH010000024">
    <property type="protein sequence ID" value="CAA2935285.1"/>
    <property type="molecule type" value="Genomic_DNA"/>
</dbReference>
<feature type="domain" description="NB-ARC" evidence="1">
    <location>
        <begin position="152"/>
        <end position="221"/>
    </location>
</feature>
<proteinExistence type="predicted"/>
<dbReference type="InterPro" id="IPR027417">
    <property type="entry name" value="P-loop_NTPase"/>
</dbReference>
<dbReference type="InterPro" id="IPR002182">
    <property type="entry name" value="NB-ARC"/>
</dbReference>
<dbReference type="GO" id="GO:0043531">
    <property type="term" value="F:ADP binding"/>
    <property type="evidence" value="ECO:0007669"/>
    <property type="project" value="InterPro"/>
</dbReference>
<name>A0A8S0PA42_OLEEU</name>
<evidence type="ECO:0000259" key="1">
    <source>
        <dbReference type="Pfam" id="PF00931"/>
    </source>
</evidence>
<evidence type="ECO:0000313" key="3">
    <source>
        <dbReference type="Proteomes" id="UP000594638"/>
    </source>
</evidence>
<dbReference type="Gramene" id="OE9A042334T1">
    <property type="protein sequence ID" value="OE9A042334C1"/>
    <property type="gene ID" value="OE9A042334"/>
</dbReference>
<comment type="caution">
    <text evidence="2">The sequence shown here is derived from an EMBL/GenBank/DDBJ whole genome shotgun (WGS) entry which is preliminary data.</text>
</comment>
<dbReference type="Gene3D" id="1.20.5.4130">
    <property type="match status" value="1"/>
</dbReference>
<sequence length="234" mass="26342">MAYASVTSLPQTMEQILHADGHEILDKKLQIEYLQEQGNILIPDEDQSSFRQLISAVKYLILAVRENILIQDGDQSFIRRLNLAVQNLIVDHRNQNLGPEYQLEKLLEEIDAITKKAMKMKSGPNDLLLKNSVPDGFLKVACSGKRTLIGFENDLRQIKDHFTGSSSKLKVVSIVGMGGIGKTTLTRNVYDDPLIAYHFDTRAWATVSAQYHVKDILNSMMVSTDKISRKALKN</sequence>
<evidence type="ECO:0000313" key="2">
    <source>
        <dbReference type="EMBL" id="CAA2935285.1"/>
    </source>
</evidence>
<protein>
    <submittedName>
        <fullName evidence="2">Late blight resistance homolog R1C-3</fullName>
    </submittedName>
</protein>
<dbReference type="PANTHER" id="PTHR19338">
    <property type="entry name" value="TRANSLOCASE OF INNER MITOCHONDRIAL MEMBRANE 13 HOMOLOG"/>
    <property type="match status" value="1"/>
</dbReference>
<accession>A0A8S0PA42</accession>
<gene>
    <name evidence="2" type="ORF">OLEA9_A042334</name>
</gene>
<dbReference type="AlphaFoldDB" id="A0A8S0PA42"/>
<dbReference type="Proteomes" id="UP000594638">
    <property type="component" value="Unassembled WGS sequence"/>
</dbReference>
<dbReference type="SUPFAM" id="SSF52540">
    <property type="entry name" value="P-loop containing nucleoside triphosphate hydrolases"/>
    <property type="match status" value="1"/>
</dbReference>
<reference evidence="2 3" key="1">
    <citation type="submission" date="2019-12" db="EMBL/GenBank/DDBJ databases">
        <authorList>
            <person name="Alioto T."/>
            <person name="Alioto T."/>
            <person name="Gomez Garrido J."/>
        </authorList>
    </citation>
    <scope>NUCLEOTIDE SEQUENCE [LARGE SCALE GENOMIC DNA]</scope>
</reference>
<organism evidence="2 3">
    <name type="scientific">Olea europaea subsp. europaea</name>
    <dbReference type="NCBI Taxonomy" id="158383"/>
    <lineage>
        <taxon>Eukaryota</taxon>
        <taxon>Viridiplantae</taxon>
        <taxon>Streptophyta</taxon>
        <taxon>Embryophyta</taxon>
        <taxon>Tracheophyta</taxon>
        <taxon>Spermatophyta</taxon>
        <taxon>Magnoliopsida</taxon>
        <taxon>eudicotyledons</taxon>
        <taxon>Gunneridae</taxon>
        <taxon>Pentapetalae</taxon>
        <taxon>asterids</taxon>
        <taxon>lamiids</taxon>
        <taxon>Lamiales</taxon>
        <taxon>Oleaceae</taxon>
        <taxon>Oleeae</taxon>
        <taxon>Olea</taxon>
    </lineage>
</organism>
<dbReference type="PANTHER" id="PTHR19338:SF60">
    <property type="entry name" value="NB-ARC DOMAIN-CONTAINING PROTEIN"/>
    <property type="match status" value="1"/>
</dbReference>
<dbReference type="Gene3D" id="3.40.50.300">
    <property type="entry name" value="P-loop containing nucleotide triphosphate hydrolases"/>
    <property type="match status" value="1"/>
</dbReference>